<evidence type="ECO:0000259" key="1">
    <source>
        <dbReference type="Pfam" id="PF11716"/>
    </source>
</evidence>
<comment type="caution">
    <text evidence="2">The sequence shown here is derived from an EMBL/GenBank/DDBJ whole genome shotgun (WGS) entry which is preliminary data.</text>
</comment>
<organism evidence="2 3">
    <name type="scientific">Nocardioides abyssi</name>
    <dbReference type="NCBI Taxonomy" id="3058370"/>
    <lineage>
        <taxon>Bacteria</taxon>
        <taxon>Bacillati</taxon>
        <taxon>Actinomycetota</taxon>
        <taxon>Actinomycetes</taxon>
        <taxon>Propionibacteriales</taxon>
        <taxon>Nocardioidaceae</taxon>
        <taxon>Nocardioides</taxon>
    </lineage>
</organism>
<keyword evidence="3" id="KW-1185">Reference proteome</keyword>
<feature type="domain" description="Mycothiol-dependent maleylpyruvate isomerase metal-binding" evidence="1">
    <location>
        <begin position="12"/>
        <end position="124"/>
    </location>
</feature>
<dbReference type="EMBL" id="JAUHJR010000001">
    <property type="protein sequence ID" value="MDN4160311.1"/>
    <property type="molecule type" value="Genomic_DNA"/>
</dbReference>
<dbReference type="Pfam" id="PF11716">
    <property type="entry name" value="MDMPI_N"/>
    <property type="match status" value="1"/>
</dbReference>
<dbReference type="SUPFAM" id="SSF109854">
    <property type="entry name" value="DinB/YfiT-like putative metalloenzymes"/>
    <property type="match status" value="1"/>
</dbReference>
<sequence length="213" mass="22471">MDATARLWATIAAERTAFADLLDTLTPGQWATRSLCPAWTVHGVVAHLVSAQDSGVRAKLAAAVRGRGVPSRVTELLAEEYAVRPPAELVSRFRALADARFAPPGMGPRAPLADVMVHRLDVAVPLGIAVDRPPDAWGPVLDFLVSRTPMLGVVRRGFPRATYRATDLGWEHGTGPEVRGPAAALGSVLAGRPALVGWLGGPGVAAVRTWVEA</sequence>
<gene>
    <name evidence="2" type="ORF">QWY29_03000</name>
</gene>
<dbReference type="NCBIfam" id="TIGR03083">
    <property type="entry name" value="maleylpyruvate isomerase family mycothiol-dependent enzyme"/>
    <property type="match status" value="1"/>
</dbReference>
<evidence type="ECO:0000313" key="2">
    <source>
        <dbReference type="EMBL" id="MDN4160311.1"/>
    </source>
</evidence>
<dbReference type="InterPro" id="IPR024344">
    <property type="entry name" value="MDMPI_metal-binding"/>
</dbReference>
<name>A0ABT8EQW2_9ACTN</name>
<dbReference type="InterPro" id="IPR017517">
    <property type="entry name" value="Maleyloyr_isom"/>
</dbReference>
<dbReference type="RefSeq" id="WP_300959175.1">
    <property type="nucleotide sequence ID" value="NZ_JAUHJR010000001.1"/>
</dbReference>
<dbReference type="Gene3D" id="1.20.120.450">
    <property type="entry name" value="dinb family like domain"/>
    <property type="match status" value="1"/>
</dbReference>
<reference evidence="2" key="1">
    <citation type="submission" date="2023-06" db="EMBL/GenBank/DDBJ databases">
        <title>Draft genome sequence of Nocardioides sp. SOB72.</title>
        <authorList>
            <person name="Zhang G."/>
        </authorList>
    </citation>
    <scope>NUCLEOTIDE SEQUENCE</scope>
    <source>
        <strain evidence="2">SOB72</strain>
    </source>
</reference>
<proteinExistence type="predicted"/>
<dbReference type="InterPro" id="IPR034660">
    <property type="entry name" value="DinB/YfiT-like"/>
</dbReference>
<accession>A0ABT8EQW2</accession>
<evidence type="ECO:0000313" key="3">
    <source>
        <dbReference type="Proteomes" id="UP001168537"/>
    </source>
</evidence>
<dbReference type="Proteomes" id="UP001168537">
    <property type="component" value="Unassembled WGS sequence"/>
</dbReference>
<keyword evidence="2" id="KW-0413">Isomerase</keyword>
<dbReference type="GO" id="GO:0016853">
    <property type="term" value="F:isomerase activity"/>
    <property type="evidence" value="ECO:0007669"/>
    <property type="project" value="UniProtKB-KW"/>
</dbReference>
<protein>
    <submittedName>
        <fullName evidence="2">Maleylpyruvate isomerase family mycothiol-dependent enzyme</fullName>
    </submittedName>
</protein>